<reference evidence="7 8" key="1">
    <citation type="submission" date="2016-08" db="EMBL/GenBank/DDBJ databases">
        <title>Novel Firmicutes and Novel Genomes.</title>
        <authorList>
            <person name="Poppleton D.I."/>
            <person name="Gribaldo S."/>
        </authorList>
    </citation>
    <scope>NUCLEOTIDE SEQUENCE [LARGE SCALE GENOMIC DNA]</scope>
    <source>
        <strain evidence="7 8">CTT3</strain>
    </source>
</reference>
<dbReference type="InterPro" id="IPR006977">
    <property type="entry name" value="Yip1_dom"/>
</dbReference>
<keyword evidence="2 5" id="KW-0812">Transmembrane</keyword>
<feature type="domain" description="Yip1" evidence="6">
    <location>
        <begin position="26"/>
        <end position="228"/>
    </location>
</feature>
<evidence type="ECO:0000256" key="1">
    <source>
        <dbReference type="ARBA" id="ARBA00004141"/>
    </source>
</evidence>
<keyword evidence="8" id="KW-1185">Reference proteome</keyword>
<evidence type="ECO:0000313" key="8">
    <source>
        <dbReference type="Proteomes" id="UP000284177"/>
    </source>
</evidence>
<dbReference type="Pfam" id="PF04893">
    <property type="entry name" value="Yip1"/>
    <property type="match status" value="1"/>
</dbReference>
<feature type="transmembrane region" description="Helical" evidence="5">
    <location>
        <begin position="214"/>
        <end position="235"/>
    </location>
</feature>
<feature type="transmembrane region" description="Helical" evidence="5">
    <location>
        <begin position="137"/>
        <end position="164"/>
    </location>
</feature>
<dbReference type="Proteomes" id="UP000284177">
    <property type="component" value="Unassembled WGS sequence"/>
</dbReference>
<dbReference type="EMBL" id="MCIB01000012">
    <property type="protein sequence ID" value="RKD32355.1"/>
    <property type="molecule type" value="Genomic_DNA"/>
</dbReference>
<feature type="transmembrane region" description="Helical" evidence="5">
    <location>
        <begin position="45"/>
        <end position="65"/>
    </location>
</feature>
<dbReference type="GO" id="GO:0016020">
    <property type="term" value="C:membrane"/>
    <property type="evidence" value="ECO:0007669"/>
    <property type="project" value="UniProtKB-SubCell"/>
</dbReference>
<evidence type="ECO:0000256" key="2">
    <source>
        <dbReference type="ARBA" id="ARBA00022692"/>
    </source>
</evidence>
<protein>
    <recommendedName>
        <fullName evidence="6">Yip1 domain-containing protein</fullName>
    </recommendedName>
</protein>
<evidence type="ECO:0000259" key="6">
    <source>
        <dbReference type="Pfam" id="PF04893"/>
    </source>
</evidence>
<feature type="transmembrane region" description="Helical" evidence="5">
    <location>
        <begin position="184"/>
        <end position="207"/>
    </location>
</feature>
<comment type="caution">
    <text evidence="7">The sequence shown here is derived from an EMBL/GenBank/DDBJ whole genome shotgun (WGS) entry which is preliminary data.</text>
</comment>
<comment type="subcellular location">
    <subcellularLocation>
        <location evidence="1">Membrane</location>
        <topology evidence="1">Multi-pass membrane protein</topology>
    </subcellularLocation>
</comment>
<organism evidence="7 8">
    <name type="scientific">Thermohalobacter berrensis</name>
    <dbReference type="NCBI Taxonomy" id="99594"/>
    <lineage>
        <taxon>Bacteria</taxon>
        <taxon>Bacillati</taxon>
        <taxon>Bacillota</taxon>
        <taxon>Tissierellia</taxon>
        <taxon>Tissierellales</taxon>
        <taxon>Thermohalobacteraceae</taxon>
        <taxon>Thermohalobacter</taxon>
    </lineage>
</organism>
<sequence>MTENINENYNNEFETEPFTWWERLKYVFTNPNKAFKNIAEYPKPLFPILLIIGVMLFLILIRVGLYKDFLRQQLVQQFSRQGMEMPNIENLLNAQLYISMIFIAITPLAIWLGKSVFINAISGLVGGEGSFKKGFRVIVYSYLPILLGQILVAIISLIIGKFAVPINFAIILPSSMEGGLLYNLLSQIDIFIIWYQVLAIIGVSYAYQISRKSASFLVLSSWIIWVLITSGLATIGRAM</sequence>
<evidence type="ECO:0000256" key="5">
    <source>
        <dbReference type="SAM" id="Phobius"/>
    </source>
</evidence>
<accession>A0A419T4I2</accession>
<gene>
    <name evidence="7" type="ORF">BET03_03345</name>
</gene>
<dbReference type="RefSeq" id="WP_183108772.1">
    <property type="nucleotide sequence ID" value="NZ_MCIB01000012.1"/>
</dbReference>
<evidence type="ECO:0000256" key="3">
    <source>
        <dbReference type="ARBA" id="ARBA00022989"/>
    </source>
</evidence>
<keyword evidence="4 5" id="KW-0472">Membrane</keyword>
<evidence type="ECO:0000256" key="4">
    <source>
        <dbReference type="ARBA" id="ARBA00023136"/>
    </source>
</evidence>
<dbReference type="AlphaFoldDB" id="A0A419T4I2"/>
<evidence type="ECO:0000313" key="7">
    <source>
        <dbReference type="EMBL" id="RKD32355.1"/>
    </source>
</evidence>
<proteinExistence type="predicted"/>
<keyword evidence="3 5" id="KW-1133">Transmembrane helix</keyword>
<name>A0A419T4I2_9FIRM</name>
<feature type="transmembrane region" description="Helical" evidence="5">
    <location>
        <begin position="96"/>
        <end position="125"/>
    </location>
</feature>